<dbReference type="Proteomes" id="UP000634672">
    <property type="component" value="Unassembled WGS sequence"/>
</dbReference>
<evidence type="ECO:0000313" key="3">
    <source>
        <dbReference type="Proteomes" id="UP000634672"/>
    </source>
</evidence>
<dbReference type="InterPro" id="IPR001387">
    <property type="entry name" value="Cro/C1-type_HTH"/>
</dbReference>
<proteinExistence type="predicted"/>
<dbReference type="EMBL" id="JACOPB010000024">
    <property type="protein sequence ID" value="MBC5711951.1"/>
    <property type="molecule type" value="Genomic_DNA"/>
</dbReference>
<protein>
    <submittedName>
        <fullName evidence="2">Helix-turn-helix transcriptional regulator</fullName>
    </submittedName>
</protein>
<dbReference type="InterPro" id="IPR010982">
    <property type="entry name" value="Lambda_DNA-bd_dom_sf"/>
</dbReference>
<evidence type="ECO:0000313" key="2">
    <source>
        <dbReference type="EMBL" id="MBC5711951.1"/>
    </source>
</evidence>
<sequence length="66" mass="7439">MKILINEVKAKHGDPKYEWLSASTGISMTSLWRIENGMKEPTLSELLLIAEALGVEYTELFTIVDI</sequence>
<dbReference type="CDD" id="cd00093">
    <property type="entry name" value="HTH_XRE"/>
    <property type="match status" value="1"/>
</dbReference>
<keyword evidence="3" id="KW-1185">Reference proteome</keyword>
<dbReference type="PROSITE" id="PS50943">
    <property type="entry name" value="HTH_CROC1"/>
    <property type="match status" value="1"/>
</dbReference>
<dbReference type="Gene3D" id="1.10.260.40">
    <property type="entry name" value="lambda repressor-like DNA-binding domains"/>
    <property type="match status" value="1"/>
</dbReference>
<name>A0ABR7HFP3_9FIRM</name>
<comment type="caution">
    <text evidence="2">The sequence shown here is derived from an EMBL/GenBank/DDBJ whole genome shotgun (WGS) entry which is preliminary data.</text>
</comment>
<evidence type="ECO:0000259" key="1">
    <source>
        <dbReference type="PROSITE" id="PS50943"/>
    </source>
</evidence>
<gene>
    <name evidence="2" type="ORF">H8S75_28905</name>
</gene>
<dbReference type="Pfam" id="PF01381">
    <property type="entry name" value="HTH_3"/>
    <property type="match status" value="1"/>
</dbReference>
<dbReference type="SUPFAM" id="SSF47413">
    <property type="entry name" value="lambda repressor-like DNA-binding domains"/>
    <property type="match status" value="1"/>
</dbReference>
<organism evidence="2 3">
    <name type="scientific">Hungatella hominis</name>
    <dbReference type="NCBI Taxonomy" id="2763050"/>
    <lineage>
        <taxon>Bacteria</taxon>
        <taxon>Bacillati</taxon>
        <taxon>Bacillota</taxon>
        <taxon>Clostridia</taxon>
        <taxon>Lachnospirales</taxon>
        <taxon>Lachnospiraceae</taxon>
        <taxon>Hungatella</taxon>
    </lineage>
</organism>
<reference evidence="2 3" key="1">
    <citation type="submission" date="2020-08" db="EMBL/GenBank/DDBJ databases">
        <title>Genome public.</title>
        <authorList>
            <person name="Liu C."/>
            <person name="Sun Q."/>
        </authorList>
    </citation>
    <scope>NUCLEOTIDE SEQUENCE [LARGE SCALE GENOMIC DNA]</scope>
    <source>
        <strain evidence="2 3">NSJ-66</strain>
    </source>
</reference>
<accession>A0ABR7HFP3</accession>
<feature type="domain" description="HTH cro/C1-type" evidence="1">
    <location>
        <begin position="20"/>
        <end position="60"/>
    </location>
</feature>